<dbReference type="EMBL" id="LCZI01000702">
    <property type="protein sequence ID" value="KKZ65095.1"/>
    <property type="molecule type" value="Genomic_DNA"/>
</dbReference>
<name>A0A0G2I4D0_9EURO</name>
<evidence type="ECO:0000313" key="2">
    <source>
        <dbReference type="Proteomes" id="UP000034164"/>
    </source>
</evidence>
<evidence type="ECO:0000313" key="1">
    <source>
        <dbReference type="EMBL" id="KKZ65095.1"/>
    </source>
</evidence>
<organism evidence="1 2">
    <name type="scientific">[Emmonsia] crescens</name>
    <dbReference type="NCBI Taxonomy" id="73230"/>
    <lineage>
        <taxon>Eukaryota</taxon>
        <taxon>Fungi</taxon>
        <taxon>Dikarya</taxon>
        <taxon>Ascomycota</taxon>
        <taxon>Pezizomycotina</taxon>
        <taxon>Eurotiomycetes</taxon>
        <taxon>Eurotiomycetidae</taxon>
        <taxon>Onygenales</taxon>
        <taxon>Ajellomycetaceae</taxon>
        <taxon>Emergomyces</taxon>
    </lineage>
</organism>
<sequence length="67" mass="7538">MYLASVVISLERRSKLGTAPIALLSNESRTLRKGMCATHDYIRSYCCALCDHSRQDGGERHRVVVEL</sequence>
<dbReference type="Proteomes" id="UP000034164">
    <property type="component" value="Unassembled WGS sequence"/>
</dbReference>
<proteinExistence type="predicted"/>
<dbReference type="AlphaFoldDB" id="A0A0G2I4D0"/>
<accession>A0A0G2I4D0</accession>
<comment type="caution">
    <text evidence="1">The sequence shown here is derived from an EMBL/GenBank/DDBJ whole genome shotgun (WGS) entry which is preliminary data.</text>
</comment>
<reference evidence="2" key="1">
    <citation type="journal article" date="2015" name="PLoS Genet.">
        <title>The dynamic genome and transcriptome of the human fungal pathogen Blastomyces and close relative Emmonsia.</title>
        <authorList>
            <person name="Munoz J.F."/>
            <person name="Gauthier G.M."/>
            <person name="Desjardins C.A."/>
            <person name="Gallo J.E."/>
            <person name="Holder J."/>
            <person name="Sullivan T.D."/>
            <person name="Marty A.J."/>
            <person name="Carmen J.C."/>
            <person name="Chen Z."/>
            <person name="Ding L."/>
            <person name="Gujja S."/>
            <person name="Magrini V."/>
            <person name="Misas E."/>
            <person name="Mitreva M."/>
            <person name="Priest M."/>
            <person name="Saif S."/>
            <person name="Whiston E.A."/>
            <person name="Young S."/>
            <person name="Zeng Q."/>
            <person name="Goldman W.E."/>
            <person name="Mardis E.R."/>
            <person name="Taylor J.W."/>
            <person name="McEwen J.G."/>
            <person name="Clay O.K."/>
            <person name="Klein B.S."/>
            <person name="Cuomo C.A."/>
        </authorList>
    </citation>
    <scope>NUCLEOTIDE SEQUENCE [LARGE SCALE GENOMIC DNA]</scope>
    <source>
        <strain evidence="2">UAMH 3008</strain>
    </source>
</reference>
<protein>
    <submittedName>
        <fullName evidence="1">Uncharacterized protein</fullName>
    </submittedName>
</protein>
<gene>
    <name evidence="1" type="ORF">EMCG_01335</name>
</gene>
<dbReference type="VEuPathDB" id="FungiDB:EMCG_01335"/>